<keyword evidence="3" id="KW-1185">Reference proteome</keyword>
<dbReference type="PANTHER" id="PTHR47062:SF1">
    <property type="entry name" value="SMALL HEAT SHOCK PROTEIN IBPA"/>
    <property type="match status" value="1"/>
</dbReference>
<dbReference type="SUPFAM" id="SSF49764">
    <property type="entry name" value="HSP20-like chaperones"/>
    <property type="match status" value="1"/>
</dbReference>
<organism evidence="2 3">
    <name type="scientific">Synechococcus phage S-H34</name>
    <dbReference type="NCBI Taxonomy" id="2718942"/>
    <lineage>
        <taxon>Viruses</taxon>
        <taxon>Duplodnaviria</taxon>
        <taxon>Heunggongvirae</taxon>
        <taxon>Uroviricota</taxon>
        <taxon>Caudoviricetes</taxon>
        <taxon>Pantevenvirales</taxon>
        <taxon>Kyanoviridae</taxon>
        <taxon>Makaravirus</taxon>
        <taxon>Makaravirus thirtyfour</taxon>
    </lineage>
</organism>
<accession>A0A6G8R6L1</accession>
<dbReference type="PANTHER" id="PTHR47062">
    <property type="match status" value="1"/>
</dbReference>
<dbReference type="Pfam" id="PF00011">
    <property type="entry name" value="HSP20"/>
    <property type="match status" value="1"/>
</dbReference>
<dbReference type="InterPro" id="IPR008978">
    <property type="entry name" value="HSP20-like_chaperone"/>
</dbReference>
<dbReference type="KEGG" id="vg:77946910"/>
<dbReference type="GeneID" id="77946910"/>
<proteinExistence type="predicted"/>
<keyword evidence="2" id="KW-0346">Stress response</keyword>
<feature type="domain" description="SHSP" evidence="1">
    <location>
        <begin position="26"/>
        <end position="134"/>
    </location>
</feature>
<dbReference type="PROSITE" id="PS01031">
    <property type="entry name" value="SHSP"/>
    <property type="match status" value="1"/>
</dbReference>
<reference evidence="2 3" key="1">
    <citation type="submission" date="2020-03" db="EMBL/GenBank/DDBJ databases">
        <title>The Isolation and Genome Sequence of a Novel Cyanophage S-H34 from the Huanghai Sea, China.</title>
        <authorList>
            <person name="Jiang T."/>
        </authorList>
    </citation>
    <scope>NUCLEOTIDE SEQUENCE [LARGE SCALE GENOMIC DNA]</scope>
</reference>
<dbReference type="EMBL" id="MT162467">
    <property type="protein sequence ID" value="QIN97032.1"/>
    <property type="molecule type" value="Genomic_DNA"/>
</dbReference>
<name>A0A6G8R6L1_9CAUD</name>
<dbReference type="RefSeq" id="YP_010670700.1">
    <property type="nucleotide sequence ID" value="NC_070965.1"/>
</dbReference>
<protein>
    <submittedName>
        <fullName evidence="2">Hsp20 small heat shock protein</fullName>
    </submittedName>
</protein>
<evidence type="ECO:0000313" key="3">
    <source>
        <dbReference type="Proteomes" id="UP000501900"/>
    </source>
</evidence>
<dbReference type="Gene3D" id="2.60.40.790">
    <property type="match status" value="1"/>
</dbReference>
<evidence type="ECO:0000313" key="2">
    <source>
        <dbReference type="EMBL" id="QIN97032.1"/>
    </source>
</evidence>
<sequence>MTNYSRYNSVGIGLETLFNRLDTLQDSTAKNYPSYNIVVRSEGVHDLEIALAGWSRENIEVVTERNVLTVSARRPGADEREYSHKGISTRSFTRNWQLSDDTVVNSVNYENGMLTVTLNRILPEAQQRKVFEIN</sequence>
<evidence type="ECO:0000259" key="1">
    <source>
        <dbReference type="PROSITE" id="PS01031"/>
    </source>
</evidence>
<dbReference type="InterPro" id="IPR002068">
    <property type="entry name" value="A-crystallin/Hsp20_dom"/>
</dbReference>
<dbReference type="Proteomes" id="UP000501900">
    <property type="component" value="Genome"/>
</dbReference>